<dbReference type="AlphaFoldDB" id="A0A9X2AXF1"/>
<name>A0A9X2AXF1_9VIBR</name>
<dbReference type="InterPro" id="IPR029046">
    <property type="entry name" value="LolA/LolB/LppX"/>
</dbReference>
<evidence type="ECO:0000313" key="15">
    <source>
        <dbReference type="Proteomes" id="UP001139488"/>
    </source>
</evidence>
<evidence type="ECO:0000256" key="3">
    <source>
        <dbReference type="ARBA" id="ARBA00011245"/>
    </source>
</evidence>
<evidence type="ECO:0000256" key="13">
    <source>
        <dbReference type="HAMAP-Rule" id="MF_00233"/>
    </source>
</evidence>
<evidence type="ECO:0000256" key="8">
    <source>
        <dbReference type="ARBA" id="ARBA00023136"/>
    </source>
</evidence>
<keyword evidence="11 13" id="KW-0998">Cell outer membrane</keyword>
<evidence type="ECO:0000256" key="1">
    <source>
        <dbReference type="ARBA" id="ARBA00004459"/>
    </source>
</evidence>
<evidence type="ECO:0000256" key="6">
    <source>
        <dbReference type="ARBA" id="ARBA00022729"/>
    </source>
</evidence>
<evidence type="ECO:0000256" key="4">
    <source>
        <dbReference type="ARBA" id="ARBA00016202"/>
    </source>
</evidence>
<keyword evidence="8 13" id="KW-0472">Membrane</keyword>
<evidence type="ECO:0000256" key="5">
    <source>
        <dbReference type="ARBA" id="ARBA00022448"/>
    </source>
</evidence>
<comment type="function">
    <text evidence="13">Plays a critical role in the incorporation of lipoproteins in the outer membrane after they are released by the LolA protein.</text>
</comment>
<protein>
    <recommendedName>
        <fullName evidence="4 13">Outer-membrane lipoprotein LolB</fullName>
    </recommendedName>
</protein>
<dbReference type="Pfam" id="PF03550">
    <property type="entry name" value="LolB"/>
    <property type="match status" value="1"/>
</dbReference>
<comment type="subcellular location">
    <subcellularLocation>
        <location evidence="1">Cell outer membrane</location>
        <topology evidence="1">Lipid-anchor</topology>
    </subcellularLocation>
</comment>
<accession>A0A9X2AXF1</accession>
<evidence type="ECO:0000256" key="7">
    <source>
        <dbReference type="ARBA" id="ARBA00022927"/>
    </source>
</evidence>
<dbReference type="HAMAP" id="MF_00233">
    <property type="entry name" value="LolB"/>
    <property type="match status" value="1"/>
</dbReference>
<proteinExistence type="inferred from homology"/>
<comment type="similarity">
    <text evidence="2 13">Belongs to the LolB family.</text>
</comment>
<evidence type="ECO:0000256" key="9">
    <source>
        <dbReference type="ARBA" id="ARBA00023139"/>
    </source>
</evidence>
<comment type="subunit">
    <text evidence="3 13">Monomer.</text>
</comment>
<dbReference type="RefSeq" id="WP_244359439.1">
    <property type="nucleotide sequence ID" value="NZ_JAJNNZ010000029.1"/>
</dbReference>
<evidence type="ECO:0000313" key="14">
    <source>
        <dbReference type="EMBL" id="MCJ2378939.1"/>
    </source>
</evidence>
<dbReference type="GO" id="GO:0009279">
    <property type="term" value="C:cell outer membrane"/>
    <property type="evidence" value="ECO:0007669"/>
    <property type="project" value="UniProtKB-SubCell"/>
</dbReference>
<dbReference type="InterPro" id="IPR004565">
    <property type="entry name" value="OM_lipoprot_LolB"/>
</dbReference>
<keyword evidence="9" id="KW-0564">Palmitate</keyword>
<dbReference type="GO" id="GO:0015031">
    <property type="term" value="P:protein transport"/>
    <property type="evidence" value="ECO:0007669"/>
    <property type="project" value="UniProtKB-KW"/>
</dbReference>
<sequence>MLKLPHILIYILFPLYLMGCSSVPEEPDTVEWKAHKSELKQLTGYTATGKLGYIAPDQRHSLNFYWTHSNNFSQIRLSTFLGQTVFNLTSTPNGAVVETYDGEKLAGDSANLLIAELTGLDIPIEQLESWLIGMPTRSDRYSLNRFNTVENLTTKVGRQTWSLFYKEYLNTELSSIEQTEKVTSIPLPSRMQLTHGDTKINLVVSKWIVK</sequence>
<keyword evidence="6" id="KW-0732">Signal</keyword>
<keyword evidence="12 14" id="KW-0449">Lipoprotein</keyword>
<keyword evidence="7 13" id="KW-0653">Protein transport</keyword>
<organism evidence="14 15">
    <name type="scientific">Vibrio gelatinilyticus</name>
    <dbReference type="NCBI Taxonomy" id="2893468"/>
    <lineage>
        <taxon>Bacteria</taxon>
        <taxon>Pseudomonadati</taxon>
        <taxon>Pseudomonadota</taxon>
        <taxon>Gammaproteobacteria</taxon>
        <taxon>Vibrionales</taxon>
        <taxon>Vibrionaceae</taxon>
        <taxon>Vibrio</taxon>
    </lineage>
</organism>
<comment type="caution">
    <text evidence="14">The sequence shown here is derived from an EMBL/GenBank/DDBJ whole genome shotgun (WGS) entry which is preliminary data.</text>
</comment>
<evidence type="ECO:0000256" key="11">
    <source>
        <dbReference type="ARBA" id="ARBA00023237"/>
    </source>
</evidence>
<keyword evidence="5 13" id="KW-0813">Transport</keyword>
<evidence type="ECO:0000256" key="10">
    <source>
        <dbReference type="ARBA" id="ARBA00023186"/>
    </source>
</evidence>
<keyword evidence="15" id="KW-1185">Reference proteome</keyword>
<dbReference type="NCBIfam" id="TIGR00548">
    <property type="entry name" value="lolB"/>
    <property type="match status" value="1"/>
</dbReference>
<keyword evidence="10 13" id="KW-0143">Chaperone</keyword>
<reference evidence="14" key="1">
    <citation type="submission" date="2021-11" db="EMBL/GenBank/DDBJ databases">
        <title>Vibrio ZSDE26 sp. nov. and Vibrio ZSDZ34 sp. nov., isolated from coastal seawater in Qingdao.</title>
        <authorList>
            <person name="Zhang P."/>
        </authorList>
    </citation>
    <scope>NUCLEOTIDE SEQUENCE</scope>
    <source>
        <strain evidence="14">ZSDZ34</strain>
    </source>
</reference>
<gene>
    <name evidence="13 14" type="primary">lolB</name>
    <name evidence="14" type="ORF">LNL84_19245</name>
</gene>
<dbReference type="CDD" id="cd16326">
    <property type="entry name" value="LolB"/>
    <property type="match status" value="1"/>
</dbReference>
<dbReference type="Gene3D" id="2.50.20.10">
    <property type="entry name" value="Lipoprotein localisation LolA/LolB/LppX"/>
    <property type="match status" value="1"/>
</dbReference>
<dbReference type="Proteomes" id="UP001139488">
    <property type="component" value="Unassembled WGS sequence"/>
</dbReference>
<dbReference type="GO" id="GO:0044874">
    <property type="term" value="P:lipoprotein localization to outer membrane"/>
    <property type="evidence" value="ECO:0007669"/>
    <property type="project" value="UniProtKB-UniRule"/>
</dbReference>
<evidence type="ECO:0000256" key="12">
    <source>
        <dbReference type="ARBA" id="ARBA00023288"/>
    </source>
</evidence>
<evidence type="ECO:0000256" key="2">
    <source>
        <dbReference type="ARBA" id="ARBA00009696"/>
    </source>
</evidence>
<dbReference type="SUPFAM" id="SSF89392">
    <property type="entry name" value="Prokaryotic lipoproteins and lipoprotein localization factors"/>
    <property type="match status" value="1"/>
</dbReference>
<dbReference type="EMBL" id="JAJNNZ010000029">
    <property type="protein sequence ID" value="MCJ2378939.1"/>
    <property type="molecule type" value="Genomic_DNA"/>
</dbReference>